<protein>
    <recommendedName>
        <fullName evidence="2">triose-phosphate isomerase</fullName>
        <ecNumber evidence="2">5.3.1.1</ecNumber>
    </recommendedName>
</protein>
<evidence type="ECO:0000313" key="7">
    <source>
        <dbReference type="EMBL" id="SVA95671.1"/>
    </source>
</evidence>
<dbReference type="InterPro" id="IPR020861">
    <property type="entry name" value="Triosephosphate_isomerase_AS"/>
</dbReference>
<dbReference type="Gene3D" id="3.20.20.70">
    <property type="entry name" value="Aldolase class I"/>
    <property type="match status" value="1"/>
</dbReference>
<evidence type="ECO:0000256" key="5">
    <source>
        <dbReference type="ARBA" id="ARBA00023152"/>
    </source>
</evidence>
<evidence type="ECO:0000256" key="2">
    <source>
        <dbReference type="ARBA" id="ARBA00011940"/>
    </source>
</evidence>
<dbReference type="Pfam" id="PF00121">
    <property type="entry name" value="TIM"/>
    <property type="match status" value="1"/>
</dbReference>
<organism evidence="7">
    <name type="scientific">marine metagenome</name>
    <dbReference type="NCBI Taxonomy" id="408172"/>
    <lineage>
        <taxon>unclassified sequences</taxon>
        <taxon>metagenomes</taxon>
        <taxon>ecological metagenomes</taxon>
    </lineage>
</organism>
<keyword evidence="4" id="KW-0963">Cytoplasm</keyword>
<dbReference type="GO" id="GO:0004807">
    <property type="term" value="F:triose-phosphate isomerase activity"/>
    <property type="evidence" value="ECO:0007669"/>
    <property type="project" value="UniProtKB-EC"/>
</dbReference>
<accession>A0A382A363</accession>
<dbReference type="PANTHER" id="PTHR21139:SF42">
    <property type="entry name" value="TRIOSEPHOSPHATE ISOMERASE"/>
    <property type="match status" value="1"/>
</dbReference>
<dbReference type="GO" id="GO:0005829">
    <property type="term" value="C:cytosol"/>
    <property type="evidence" value="ECO:0007669"/>
    <property type="project" value="TreeGrafter"/>
</dbReference>
<dbReference type="GO" id="GO:0006096">
    <property type="term" value="P:glycolytic process"/>
    <property type="evidence" value="ECO:0007669"/>
    <property type="project" value="UniProtKB-KW"/>
</dbReference>
<dbReference type="EMBL" id="UINC01023630">
    <property type="protein sequence ID" value="SVA95671.1"/>
    <property type="molecule type" value="Genomic_DNA"/>
</dbReference>
<dbReference type="InterPro" id="IPR035990">
    <property type="entry name" value="TIM_sf"/>
</dbReference>
<name>A0A382A363_9ZZZZ</name>
<dbReference type="PROSITE" id="PS00171">
    <property type="entry name" value="TIM_1"/>
    <property type="match status" value="1"/>
</dbReference>
<comment type="pathway">
    <text evidence="1">Carbohydrate degradation; glycolysis; D-glyceraldehyde 3-phosphate from glycerone phosphate: step 1/1.</text>
</comment>
<dbReference type="PANTHER" id="PTHR21139">
    <property type="entry name" value="TRIOSEPHOSPHATE ISOMERASE"/>
    <property type="match status" value="1"/>
</dbReference>
<keyword evidence="5" id="KW-0324">Glycolysis</keyword>
<dbReference type="GO" id="GO:0046166">
    <property type="term" value="P:glyceraldehyde-3-phosphate biosynthetic process"/>
    <property type="evidence" value="ECO:0007669"/>
    <property type="project" value="TreeGrafter"/>
</dbReference>
<dbReference type="FunFam" id="3.20.20.70:FF:000016">
    <property type="entry name" value="Triosephosphate isomerase"/>
    <property type="match status" value="1"/>
</dbReference>
<proteinExistence type="inferred from homology"/>
<evidence type="ECO:0000256" key="3">
    <source>
        <dbReference type="ARBA" id="ARBA00022432"/>
    </source>
</evidence>
<dbReference type="GO" id="GO:0006094">
    <property type="term" value="P:gluconeogenesis"/>
    <property type="evidence" value="ECO:0007669"/>
    <property type="project" value="UniProtKB-KW"/>
</dbReference>
<dbReference type="InterPro" id="IPR022896">
    <property type="entry name" value="TrioseP_Isoase_bac/euk"/>
</dbReference>
<dbReference type="HAMAP" id="MF_00147_B">
    <property type="entry name" value="TIM_B"/>
    <property type="match status" value="1"/>
</dbReference>
<evidence type="ECO:0000256" key="4">
    <source>
        <dbReference type="ARBA" id="ARBA00022490"/>
    </source>
</evidence>
<evidence type="ECO:0000256" key="6">
    <source>
        <dbReference type="ARBA" id="ARBA00023235"/>
    </source>
</evidence>
<dbReference type="NCBIfam" id="TIGR00419">
    <property type="entry name" value="tim"/>
    <property type="match status" value="1"/>
</dbReference>
<dbReference type="CDD" id="cd00311">
    <property type="entry name" value="TIM"/>
    <property type="match status" value="1"/>
</dbReference>
<dbReference type="EC" id="5.3.1.1" evidence="2"/>
<dbReference type="AlphaFoldDB" id="A0A382A363"/>
<dbReference type="InterPro" id="IPR000652">
    <property type="entry name" value="Triosephosphate_isomerase"/>
</dbReference>
<dbReference type="SUPFAM" id="SSF51351">
    <property type="entry name" value="Triosephosphate isomerase (TIM)"/>
    <property type="match status" value="1"/>
</dbReference>
<evidence type="ECO:0000256" key="1">
    <source>
        <dbReference type="ARBA" id="ARBA00004680"/>
    </source>
</evidence>
<dbReference type="InterPro" id="IPR013785">
    <property type="entry name" value="Aldolase_TIM"/>
</dbReference>
<reference evidence="7" key="1">
    <citation type="submission" date="2018-05" db="EMBL/GenBank/DDBJ databases">
        <authorList>
            <person name="Lanie J.A."/>
            <person name="Ng W.-L."/>
            <person name="Kazmierczak K.M."/>
            <person name="Andrzejewski T.M."/>
            <person name="Davidsen T.M."/>
            <person name="Wayne K.J."/>
            <person name="Tettelin H."/>
            <person name="Glass J.I."/>
            <person name="Rusch D."/>
            <person name="Podicherti R."/>
            <person name="Tsui H.-C.T."/>
            <person name="Winkler M.E."/>
        </authorList>
    </citation>
    <scope>NUCLEOTIDE SEQUENCE</scope>
</reference>
<gene>
    <name evidence="7" type="ORF">METZ01_LOCUS148525</name>
</gene>
<dbReference type="PROSITE" id="PS51440">
    <property type="entry name" value="TIM_2"/>
    <property type="match status" value="1"/>
</dbReference>
<dbReference type="GO" id="GO:0019563">
    <property type="term" value="P:glycerol catabolic process"/>
    <property type="evidence" value="ECO:0007669"/>
    <property type="project" value="TreeGrafter"/>
</dbReference>
<keyword evidence="6" id="KW-0413">Isomerase</keyword>
<sequence>MRKPLIAGNWKMNGSRNSIDELLREVSAGLAVLDEKIDVVVCPPFVYLAQVVNAVNESRIQVGGQNLSSHSPGAYTGEIAAEMLVDQGCRYVIVGHSERRTLYGEVDEMVALKSRVASQATLIPIICVGENLEERDQNRTIEVVRRQLLAVLQENEGRLFSGAVVAYEPVWAIGTGRTATPEQAQEVHTEIRNTIGETDSEGASEVRILYGGSVKPENVEALFSCPDIDGGLIGGASLVASDFLSICKAAEN</sequence>
<keyword evidence="3" id="KW-0312">Gluconeogenesis</keyword>